<feature type="compositionally biased region" description="Pro residues" evidence="1">
    <location>
        <begin position="55"/>
        <end position="65"/>
    </location>
</feature>
<proteinExistence type="predicted"/>
<comment type="caution">
    <text evidence="2">The sequence shown here is derived from an EMBL/GenBank/DDBJ whole genome shotgun (WGS) entry which is preliminary data.</text>
</comment>
<dbReference type="Proteomes" id="UP001187682">
    <property type="component" value="Unassembled WGS sequence"/>
</dbReference>
<gene>
    <name evidence="2" type="ORF">DNG_07885</name>
</gene>
<evidence type="ECO:0000256" key="1">
    <source>
        <dbReference type="SAM" id="MobiDB-lite"/>
    </source>
</evidence>
<name>A0AAE8N4A1_9PEZI</name>
<keyword evidence="3" id="KW-1185">Reference proteome</keyword>
<reference evidence="2" key="1">
    <citation type="submission" date="2018-03" db="EMBL/GenBank/DDBJ databases">
        <authorList>
            <person name="Guldener U."/>
        </authorList>
    </citation>
    <scope>NUCLEOTIDE SEQUENCE</scope>
</reference>
<protein>
    <submittedName>
        <fullName evidence="2">Uncharacterized protein</fullName>
    </submittedName>
</protein>
<organism evidence="2 3">
    <name type="scientific">Cephalotrichum gorgonifer</name>
    <dbReference type="NCBI Taxonomy" id="2041049"/>
    <lineage>
        <taxon>Eukaryota</taxon>
        <taxon>Fungi</taxon>
        <taxon>Dikarya</taxon>
        <taxon>Ascomycota</taxon>
        <taxon>Pezizomycotina</taxon>
        <taxon>Sordariomycetes</taxon>
        <taxon>Hypocreomycetidae</taxon>
        <taxon>Microascales</taxon>
        <taxon>Microascaceae</taxon>
        <taxon>Cephalotrichum</taxon>
    </lineage>
</organism>
<evidence type="ECO:0000313" key="2">
    <source>
        <dbReference type="EMBL" id="SPO05199.1"/>
    </source>
</evidence>
<sequence length="241" mass="25902">MILALNARYMKAPVTSLGLVLVGASSLFGNPSPQARLSEPRPGGGESLVGLVEMPSPPKEIPLPSQPRATRGSGYNTTRGNVQDDEAELPRRESTEADREIPAIYNIEVPQLYNNAFHAVNIVVSITGRGVSTGPISHMDWVGEMERGMNAGVDRLAATTWSMARDAGINYRAGLRGEIEQIRLAVHRFAAACRGLRDRTSTTVGDALVEIISAQEDMDAALDRIGAAFPDGRGPMGEFEF</sequence>
<dbReference type="AlphaFoldDB" id="A0AAE8N4A1"/>
<accession>A0AAE8N4A1</accession>
<evidence type="ECO:0000313" key="3">
    <source>
        <dbReference type="Proteomes" id="UP001187682"/>
    </source>
</evidence>
<dbReference type="EMBL" id="ONZQ02000012">
    <property type="protein sequence ID" value="SPO05199.1"/>
    <property type="molecule type" value="Genomic_DNA"/>
</dbReference>
<feature type="region of interest" description="Disordered" evidence="1">
    <location>
        <begin position="32"/>
        <end position="96"/>
    </location>
</feature>